<gene>
    <name evidence="3" type="ORF">DWB62_005895</name>
    <name evidence="2" type="ORF">GNY23_05895</name>
</gene>
<name>A0A7M4D3W2_9BACT</name>
<organism evidence="2 5">
    <name type="scientific">Labilibaculum euxinus</name>
    <dbReference type="NCBI Taxonomy" id="2686357"/>
    <lineage>
        <taxon>Bacteria</taxon>
        <taxon>Pseudomonadati</taxon>
        <taxon>Bacteroidota</taxon>
        <taxon>Bacteroidia</taxon>
        <taxon>Marinilabiliales</taxon>
        <taxon>Marinifilaceae</taxon>
        <taxon>Labilibaculum</taxon>
    </lineage>
</organism>
<proteinExistence type="predicted"/>
<evidence type="ECO:0000313" key="4">
    <source>
        <dbReference type="Proteomes" id="UP000285951"/>
    </source>
</evidence>
<dbReference type="Pfam" id="PF08279">
    <property type="entry name" value="HTH_11"/>
    <property type="match status" value="1"/>
</dbReference>
<dbReference type="AlphaFoldDB" id="A0A7M4D3W2"/>
<dbReference type="OrthoDB" id="1163801at2"/>
<feature type="domain" description="Helix-turn-helix type 11" evidence="1">
    <location>
        <begin position="11"/>
        <end position="54"/>
    </location>
</feature>
<evidence type="ECO:0000313" key="5">
    <source>
        <dbReference type="Proteomes" id="UP000462449"/>
    </source>
</evidence>
<dbReference type="InterPro" id="IPR036390">
    <property type="entry name" value="WH_DNA-bd_sf"/>
</dbReference>
<evidence type="ECO:0000313" key="3">
    <source>
        <dbReference type="EMBL" id="MVB06546.1"/>
    </source>
</evidence>
<dbReference type="EMBL" id="QTZN02000010">
    <property type="protein sequence ID" value="MVB06546.1"/>
    <property type="molecule type" value="Genomic_DNA"/>
</dbReference>
<dbReference type="RefSeq" id="WP_156195144.1">
    <property type="nucleotide sequence ID" value="NZ_QTZN02000010.1"/>
</dbReference>
<dbReference type="SUPFAM" id="SSF46785">
    <property type="entry name" value="Winged helix' DNA-binding domain"/>
    <property type="match status" value="1"/>
</dbReference>
<keyword evidence="4" id="KW-1185">Reference proteome</keyword>
<accession>A0A7M4D3W2</accession>
<dbReference type="EMBL" id="WOTW01000010">
    <property type="protein sequence ID" value="MUP37341.1"/>
    <property type="molecule type" value="Genomic_DNA"/>
</dbReference>
<evidence type="ECO:0000313" key="2">
    <source>
        <dbReference type="EMBL" id="MUP37341.1"/>
    </source>
</evidence>
<sequence length="114" mass="13540">MDIFRQIEILRRLNKLIEKESTGKPSTLSNQLGISRSQLYRMIELLKDYGVPIMYSRVLETFYYSKAFRLKIELKLEDLSRKELKDFNGGEVISRKFFPSNFWDKNQLILGLID</sequence>
<reference evidence="2 5" key="2">
    <citation type="submission" date="2019-12" db="EMBL/GenBank/DDBJ databases">
        <title>Draft genome sequence of Labilibaculum sp. strain 44 isolated from deep waters of Black Sea.</title>
        <authorList>
            <person name="Yadav S."/>
            <person name="Villanueva L."/>
        </authorList>
    </citation>
    <scope>NUCLEOTIDE SEQUENCE [LARGE SCALE GENOMIC DNA]</scope>
    <source>
        <strain evidence="2 5">44</strain>
    </source>
</reference>
<dbReference type="Proteomes" id="UP000462449">
    <property type="component" value="Unassembled WGS sequence"/>
</dbReference>
<reference evidence="3 4" key="1">
    <citation type="submission" date="2019-11" db="EMBL/GenBank/DDBJ databases">
        <title>Draft genome sequence of Labilibaculum sp. strain SYP isolated from Black Sea.</title>
        <authorList>
            <person name="Yadav S."/>
            <person name="Villanueva L."/>
        </authorList>
    </citation>
    <scope>NUCLEOTIDE SEQUENCE [LARGE SCALE GENOMIC DNA]</scope>
    <source>
        <strain evidence="3 4">44</strain>
    </source>
</reference>
<evidence type="ECO:0000259" key="1">
    <source>
        <dbReference type="Pfam" id="PF08279"/>
    </source>
</evidence>
<protein>
    <submittedName>
        <fullName evidence="2">HTH domain-containing protein</fullName>
    </submittedName>
</protein>
<dbReference type="Proteomes" id="UP000285951">
    <property type="component" value="Unassembled WGS sequence"/>
</dbReference>
<dbReference type="InterPro" id="IPR013196">
    <property type="entry name" value="HTH_11"/>
</dbReference>
<comment type="caution">
    <text evidence="2">The sequence shown here is derived from an EMBL/GenBank/DDBJ whole genome shotgun (WGS) entry which is preliminary data.</text>
</comment>